<dbReference type="GO" id="GO:0006261">
    <property type="term" value="P:DNA-templated DNA replication"/>
    <property type="evidence" value="ECO:0007669"/>
    <property type="project" value="TreeGrafter"/>
</dbReference>
<sequence>MIQHDSVGDQFFVPLGLDSDGNVRPTGLFSLEGELEHGIVQFSGITGRKMVVVSSPPCRDEIQTSKHLVFLYDGADTKVNELVDIYGIFQGKFELDAEYPHNLPTIHALQMVPRRIPSSWDASATRDASVTKDACLKFFTSCGFDSSGSEKLLLALMSRISSRSPGLLTSLLIGHYPLNIRLQHDAKYEGLVEFLTELVPYSKLIKLSPQELETGEFASKMNYESGVLEQGVLQIPSGTLVIIDERALVPGKLTERASKNMQALIDMIMHQTVQYDFGGQPISVHTNVPIISLSHGKSILPIEDFIVATNFIKLDPTDAPAAFAGYIQYCRAIDVDITEETAREIEEFYVDQRKAGNGDAADPNHLSRVLNISRLISASCGCNQMSMEHFKRALILAKI</sequence>
<gene>
    <name evidence="3" type="ORF">PSACC_03082</name>
</gene>
<accession>A0A2H9TH52</accession>
<protein>
    <recommendedName>
        <fullName evidence="5">Mini-chromosome maintenance complex-binding protein</fullName>
    </recommendedName>
</protein>
<evidence type="ECO:0000313" key="4">
    <source>
        <dbReference type="Proteomes" id="UP000240830"/>
    </source>
</evidence>
<dbReference type="STRING" id="1246581.A0A2H9TH52"/>
<dbReference type="AlphaFoldDB" id="A0A2H9TH52"/>
<dbReference type="Proteomes" id="UP000240830">
    <property type="component" value="Unassembled WGS sequence"/>
</dbReference>
<evidence type="ECO:0000313" key="3">
    <source>
        <dbReference type="EMBL" id="PJF17097.1"/>
    </source>
</evidence>
<keyword evidence="4" id="KW-1185">Reference proteome</keyword>
<proteinExistence type="predicted"/>
<dbReference type="GO" id="GO:0005634">
    <property type="term" value="C:nucleus"/>
    <property type="evidence" value="ECO:0007669"/>
    <property type="project" value="UniProtKB-SubCell"/>
</dbReference>
<dbReference type="GO" id="GO:0003682">
    <property type="term" value="F:chromatin binding"/>
    <property type="evidence" value="ECO:0007669"/>
    <property type="project" value="TreeGrafter"/>
</dbReference>
<dbReference type="PANTHER" id="PTHR13489:SF0">
    <property type="entry name" value="MINI-CHROMOSOME MAINTENANCE COMPLEX-BINDING PROTEIN"/>
    <property type="match status" value="1"/>
</dbReference>
<keyword evidence="2" id="KW-0539">Nucleus</keyword>
<evidence type="ECO:0008006" key="5">
    <source>
        <dbReference type="Google" id="ProtNLM"/>
    </source>
</evidence>
<dbReference type="PANTHER" id="PTHR13489">
    <property type="entry name" value="MINI-CHROMOSOME MAINTENANCE COMPLEX-BINDING PROTEIN"/>
    <property type="match status" value="1"/>
</dbReference>
<reference evidence="3 4" key="1">
    <citation type="submission" date="2016-10" db="EMBL/GenBank/DDBJ databases">
        <title>The genome of Paramicrosporidium saccamoebae is the missing link in understanding Cryptomycota and Microsporidia evolution.</title>
        <authorList>
            <person name="Quandt C.A."/>
            <person name="Beaudet D."/>
            <person name="Corsaro D."/>
            <person name="Michel R."/>
            <person name="Corradi N."/>
            <person name="James T."/>
        </authorList>
    </citation>
    <scope>NUCLEOTIDE SEQUENCE [LARGE SCALE GENOMIC DNA]</scope>
    <source>
        <strain evidence="3 4">KSL3</strain>
    </source>
</reference>
<evidence type="ECO:0000256" key="1">
    <source>
        <dbReference type="ARBA" id="ARBA00004123"/>
    </source>
</evidence>
<dbReference type="Pfam" id="PF09739">
    <property type="entry name" value="MCM_bind"/>
    <property type="match status" value="1"/>
</dbReference>
<dbReference type="Gene3D" id="3.40.50.300">
    <property type="entry name" value="P-loop containing nucleotide triphosphate hydrolases"/>
    <property type="match status" value="1"/>
</dbReference>
<evidence type="ECO:0000256" key="2">
    <source>
        <dbReference type="ARBA" id="ARBA00023242"/>
    </source>
</evidence>
<name>A0A2H9TH52_9FUNG</name>
<comment type="subcellular location">
    <subcellularLocation>
        <location evidence="1">Nucleus</location>
    </subcellularLocation>
</comment>
<dbReference type="EMBL" id="MTSL01000191">
    <property type="protein sequence ID" value="PJF17097.1"/>
    <property type="molecule type" value="Genomic_DNA"/>
</dbReference>
<dbReference type="OrthoDB" id="329666at2759"/>
<dbReference type="InterPro" id="IPR027417">
    <property type="entry name" value="P-loop_NTPase"/>
</dbReference>
<comment type="caution">
    <text evidence="3">The sequence shown here is derived from an EMBL/GenBank/DDBJ whole genome shotgun (WGS) entry which is preliminary data.</text>
</comment>
<dbReference type="InterPro" id="IPR019140">
    <property type="entry name" value="MCM_complex-bd"/>
</dbReference>
<organism evidence="3 4">
    <name type="scientific">Paramicrosporidium saccamoebae</name>
    <dbReference type="NCBI Taxonomy" id="1246581"/>
    <lineage>
        <taxon>Eukaryota</taxon>
        <taxon>Fungi</taxon>
        <taxon>Fungi incertae sedis</taxon>
        <taxon>Cryptomycota</taxon>
        <taxon>Cryptomycota incertae sedis</taxon>
        <taxon>Paramicrosporidium</taxon>
    </lineage>
</organism>